<protein>
    <submittedName>
        <fullName evidence="2">Uncharacterized protein</fullName>
    </submittedName>
</protein>
<dbReference type="EMBL" id="MCFF01000081">
    <property type="protein sequence ID" value="ORY95967.1"/>
    <property type="molecule type" value="Genomic_DNA"/>
</dbReference>
<keyword evidence="1" id="KW-0472">Membrane</keyword>
<dbReference type="RefSeq" id="XP_021875408.1">
    <property type="nucleotide sequence ID" value="XM_022026985.1"/>
</dbReference>
<evidence type="ECO:0000313" key="3">
    <source>
        <dbReference type="Proteomes" id="UP000193648"/>
    </source>
</evidence>
<evidence type="ECO:0000256" key="1">
    <source>
        <dbReference type="SAM" id="Phobius"/>
    </source>
</evidence>
<reference evidence="2 3" key="1">
    <citation type="submission" date="2016-07" db="EMBL/GenBank/DDBJ databases">
        <title>Pervasive Adenine N6-methylation of Active Genes in Fungi.</title>
        <authorList>
            <consortium name="DOE Joint Genome Institute"/>
            <person name="Mondo S.J."/>
            <person name="Dannebaum R.O."/>
            <person name="Kuo R.C."/>
            <person name="Labutti K."/>
            <person name="Haridas S."/>
            <person name="Kuo A."/>
            <person name="Salamov A."/>
            <person name="Ahrendt S.R."/>
            <person name="Lipzen A."/>
            <person name="Sullivan W."/>
            <person name="Andreopoulos W.B."/>
            <person name="Clum A."/>
            <person name="Lindquist E."/>
            <person name="Daum C."/>
            <person name="Ramamoorthy G.K."/>
            <person name="Gryganskyi A."/>
            <person name="Culley D."/>
            <person name="Magnuson J.K."/>
            <person name="James T.Y."/>
            <person name="O'Malley M.A."/>
            <person name="Stajich J.E."/>
            <person name="Spatafora J.W."/>
            <person name="Visel A."/>
            <person name="Grigoriev I.V."/>
        </authorList>
    </citation>
    <scope>NUCLEOTIDE SEQUENCE [LARGE SCALE GENOMIC DNA]</scope>
    <source>
        <strain evidence="2 3">NRRL 3116</strain>
    </source>
</reference>
<sequence>MYRLGRSAGIDGKEPIVSSPTLPILVGITTLVIMQVLFAIGLITQVGLAWWKLYLGWVYPCFSFEYIQGSRLPIYPLLDICQTHWMKCGWKDMTSIKLPRL</sequence>
<dbReference type="GeneID" id="33568828"/>
<dbReference type="AlphaFoldDB" id="A0A1Y2G5M1"/>
<feature type="transmembrane region" description="Helical" evidence="1">
    <location>
        <begin position="21"/>
        <end position="43"/>
    </location>
</feature>
<keyword evidence="1" id="KW-1133">Transmembrane helix</keyword>
<dbReference type="Proteomes" id="UP000193648">
    <property type="component" value="Unassembled WGS sequence"/>
</dbReference>
<name>A0A1Y2G5M1_9FUNG</name>
<dbReference type="InParanoid" id="A0A1Y2G5M1"/>
<keyword evidence="1" id="KW-0812">Transmembrane</keyword>
<keyword evidence="3" id="KW-1185">Reference proteome</keyword>
<organism evidence="2 3">
    <name type="scientific">Lobosporangium transversale</name>
    <dbReference type="NCBI Taxonomy" id="64571"/>
    <lineage>
        <taxon>Eukaryota</taxon>
        <taxon>Fungi</taxon>
        <taxon>Fungi incertae sedis</taxon>
        <taxon>Mucoromycota</taxon>
        <taxon>Mortierellomycotina</taxon>
        <taxon>Mortierellomycetes</taxon>
        <taxon>Mortierellales</taxon>
        <taxon>Mortierellaceae</taxon>
        <taxon>Lobosporangium</taxon>
    </lineage>
</organism>
<gene>
    <name evidence="2" type="ORF">BCR41DRAFT_375827</name>
</gene>
<comment type="caution">
    <text evidence="2">The sequence shown here is derived from an EMBL/GenBank/DDBJ whole genome shotgun (WGS) entry which is preliminary data.</text>
</comment>
<accession>A0A1Y2G5M1</accession>
<proteinExistence type="predicted"/>
<evidence type="ECO:0000313" key="2">
    <source>
        <dbReference type="EMBL" id="ORY95967.1"/>
    </source>
</evidence>